<reference evidence="6" key="1">
    <citation type="submission" date="2021-04" db="EMBL/GenBank/DDBJ databases">
        <title>Pseudonocardia sp. nov., isolated from sandy soil of mangrove forest.</title>
        <authorList>
            <person name="Zan Z."/>
            <person name="Huang R."/>
            <person name="Liu W."/>
        </authorList>
    </citation>
    <scope>NUCLEOTIDE SEQUENCE</scope>
    <source>
        <strain evidence="6">S2-4</strain>
    </source>
</reference>
<dbReference type="Pfam" id="PF00291">
    <property type="entry name" value="PALP"/>
    <property type="match status" value="1"/>
</dbReference>
<feature type="region of interest" description="Disordered" evidence="4">
    <location>
        <begin position="1"/>
        <end position="33"/>
    </location>
</feature>
<dbReference type="Proteomes" id="UP001165283">
    <property type="component" value="Unassembled WGS sequence"/>
</dbReference>
<dbReference type="PANTHER" id="PTHR48078">
    <property type="entry name" value="THREONINE DEHYDRATASE, MITOCHONDRIAL-RELATED"/>
    <property type="match status" value="1"/>
</dbReference>
<keyword evidence="3 6" id="KW-0456">Lyase</keyword>
<keyword evidence="7" id="KW-1185">Reference proteome</keyword>
<dbReference type="EC" id="4.2.3.1" evidence="6"/>
<evidence type="ECO:0000256" key="1">
    <source>
        <dbReference type="ARBA" id="ARBA00001933"/>
    </source>
</evidence>
<sequence>MPPSSPSVPARAHRRRARPVGRGAPGPAGAHDRRVTAYSLLSHLECSREGTPHDADVVQGTSPVGAPLLARYDLDRVAAAVTPADIAGRPPTLWRYHEVLPVRDPARVVSLGEGMTPMVDLPRHGARLGVPALRMKDEGLVPTGSFKARGAAVGVSRAVELGVAGIAMPTNGNAGAAWAAYAARAGIGALVAMPVDAPQITRRGCAVTGAELYLVDGLIGDAGALVKAAVGERPGWQDTSTLREPYRIEGKKTMGYEIVEQLGWRAPDVILYPTGGGVGIIGIHKALREMRELGWLRGELPRLVAVQATGCAPIVDAFAAGLAESTPPADPRTVAFGITVPKALGDFLVLDAVRATGGTAIAVTDEELLAAQSALARDEGAWVCPEGAACFAAVGRLRESGWLAGDEEVVVLNTGAGLLYPDTVPVDAPVLPRP</sequence>
<evidence type="ECO:0000313" key="6">
    <source>
        <dbReference type="EMBL" id="MCO1660225.1"/>
    </source>
</evidence>
<dbReference type="InterPro" id="IPR036052">
    <property type="entry name" value="TrpB-like_PALP_sf"/>
</dbReference>
<evidence type="ECO:0000256" key="2">
    <source>
        <dbReference type="ARBA" id="ARBA00022898"/>
    </source>
</evidence>
<evidence type="ECO:0000256" key="4">
    <source>
        <dbReference type="SAM" id="MobiDB-lite"/>
    </source>
</evidence>
<dbReference type="NCBIfam" id="NF006050">
    <property type="entry name" value="PRK08197.1"/>
    <property type="match status" value="1"/>
</dbReference>
<gene>
    <name evidence="6" type="ORF">KDL28_34710</name>
</gene>
<evidence type="ECO:0000256" key="3">
    <source>
        <dbReference type="ARBA" id="ARBA00023239"/>
    </source>
</evidence>
<dbReference type="PANTHER" id="PTHR48078:SF6">
    <property type="entry name" value="L-THREONINE DEHYDRATASE CATABOLIC TDCB"/>
    <property type="match status" value="1"/>
</dbReference>
<dbReference type="EMBL" id="JAGSOV010000079">
    <property type="protein sequence ID" value="MCO1660225.1"/>
    <property type="molecule type" value="Genomic_DNA"/>
</dbReference>
<dbReference type="PROSITE" id="PS00165">
    <property type="entry name" value="DEHYDRATASE_SER_THR"/>
    <property type="match status" value="1"/>
</dbReference>
<evidence type="ECO:0000259" key="5">
    <source>
        <dbReference type="Pfam" id="PF00291"/>
    </source>
</evidence>
<name>A0ABT1AB17_9PSEU</name>
<organism evidence="6 7">
    <name type="scientific">Pseudonocardia humida</name>
    <dbReference type="NCBI Taxonomy" id="2800819"/>
    <lineage>
        <taxon>Bacteria</taxon>
        <taxon>Bacillati</taxon>
        <taxon>Actinomycetota</taxon>
        <taxon>Actinomycetes</taxon>
        <taxon>Pseudonocardiales</taxon>
        <taxon>Pseudonocardiaceae</taxon>
        <taxon>Pseudonocardia</taxon>
    </lineage>
</organism>
<dbReference type="Gene3D" id="3.40.50.1100">
    <property type="match status" value="2"/>
</dbReference>
<comment type="cofactor">
    <cofactor evidence="1">
        <name>pyridoxal 5'-phosphate</name>
        <dbReference type="ChEBI" id="CHEBI:597326"/>
    </cofactor>
</comment>
<accession>A0ABT1AB17</accession>
<dbReference type="CDD" id="cd01563">
    <property type="entry name" value="Thr-synth_1"/>
    <property type="match status" value="1"/>
</dbReference>
<keyword evidence="2" id="KW-0663">Pyridoxal phosphate</keyword>
<dbReference type="SUPFAM" id="SSF53686">
    <property type="entry name" value="Tryptophan synthase beta subunit-like PLP-dependent enzymes"/>
    <property type="match status" value="1"/>
</dbReference>
<proteinExistence type="predicted"/>
<feature type="compositionally biased region" description="Low complexity" evidence="4">
    <location>
        <begin position="20"/>
        <end position="29"/>
    </location>
</feature>
<dbReference type="InterPro" id="IPR050147">
    <property type="entry name" value="Ser/Thr_Dehydratase"/>
</dbReference>
<evidence type="ECO:0000313" key="7">
    <source>
        <dbReference type="Proteomes" id="UP001165283"/>
    </source>
</evidence>
<dbReference type="GO" id="GO:0004795">
    <property type="term" value="F:threonine synthase activity"/>
    <property type="evidence" value="ECO:0007669"/>
    <property type="project" value="UniProtKB-EC"/>
</dbReference>
<comment type="caution">
    <text evidence="6">The sequence shown here is derived from an EMBL/GenBank/DDBJ whole genome shotgun (WGS) entry which is preliminary data.</text>
</comment>
<dbReference type="InterPro" id="IPR000634">
    <property type="entry name" value="Ser/Thr_deHydtase_PyrdxlP-BS"/>
</dbReference>
<protein>
    <submittedName>
        <fullName evidence="6">Threonine synthase</fullName>
        <ecNumber evidence="6">4.2.3.1</ecNumber>
    </submittedName>
</protein>
<feature type="domain" description="Tryptophan synthase beta chain-like PALP" evidence="5">
    <location>
        <begin position="109"/>
        <end position="415"/>
    </location>
</feature>
<dbReference type="InterPro" id="IPR001926">
    <property type="entry name" value="TrpB-like_PALP"/>
</dbReference>